<dbReference type="OrthoDB" id="6359816at2759"/>
<accession>A0A8H6RED7</accession>
<dbReference type="Pfam" id="PF00651">
    <property type="entry name" value="BTB"/>
    <property type="match status" value="1"/>
</dbReference>
<dbReference type="InterPro" id="IPR011333">
    <property type="entry name" value="SKP1/BTB/POZ_sf"/>
</dbReference>
<name>A0A8H6RED7_9PEZI</name>
<feature type="domain" description="BTB" evidence="1">
    <location>
        <begin position="71"/>
        <end position="134"/>
    </location>
</feature>
<protein>
    <recommendedName>
        <fullName evidence="1">BTB domain-containing protein</fullName>
    </recommendedName>
</protein>
<reference evidence="2" key="1">
    <citation type="submission" date="2020-04" db="EMBL/GenBank/DDBJ databases">
        <title>Draft genome resource of the tomato pathogen Pseudocercospora fuligena.</title>
        <authorList>
            <person name="Zaccaron A."/>
        </authorList>
    </citation>
    <scope>NUCLEOTIDE SEQUENCE</scope>
    <source>
        <strain evidence="2">PF001</strain>
    </source>
</reference>
<organism evidence="2 3">
    <name type="scientific">Pseudocercospora fuligena</name>
    <dbReference type="NCBI Taxonomy" id="685502"/>
    <lineage>
        <taxon>Eukaryota</taxon>
        <taxon>Fungi</taxon>
        <taxon>Dikarya</taxon>
        <taxon>Ascomycota</taxon>
        <taxon>Pezizomycotina</taxon>
        <taxon>Dothideomycetes</taxon>
        <taxon>Dothideomycetidae</taxon>
        <taxon>Mycosphaerellales</taxon>
        <taxon>Mycosphaerellaceae</taxon>
        <taxon>Pseudocercospora</taxon>
    </lineage>
</organism>
<dbReference type="SUPFAM" id="SSF54695">
    <property type="entry name" value="POZ domain"/>
    <property type="match status" value="1"/>
</dbReference>
<proteinExistence type="predicted"/>
<dbReference type="AlphaFoldDB" id="A0A8H6RED7"/>
<comment type="caution">
    <text evidence="2">The sequence shown here is derived from an EMBL/GenBank/DDBJ whole genome shotgun (WGS) entry which is preliminary data.</text>
</comment>
<dbReference type="EMBL" id="JABCIY010000185">
    <property type="protein sequence ID" value="KAF7189558.1"/>
    <property type="molecule type" value="Genomic_DNA"/>
</dbReference>
<gene>
    <name evidence="2" type="ORF">HII31_09198</name>
</gene>
<evidence type="ECO:0000259" key="1">
    <source>
        <dbReference type="PROSITE" id="PS50097"/>
    </source>
</evidence>
<dbReference type="InterPro" id="IPR000210">
    <property type="entry name" value="BTB/POZ_dom"/>
</dbReference>
<dbReference type="PANTHER" id="PTHR47843:SF5">
    <property type="entry name" value="BTB_POZ DOMAIN PROTEIN"/>
    <property type="match status" value="1"/>
</dbReference>
<dbReference type="Proteomes" id="UP000660729">
    <property type="component" value="Unassembled WGS sequence"/>
</dbReference>
<dbReference type="CDD" id="cd18186">
    <property type="entry name" value="BTB_POZ_ZBTB_KLHL-like"/>
    <property type="match status" value="1"/>
</dbReference>
<dbReference type="PANTHER" id="PTHR47843">
    <property type="entry name" value="BTB DOMAIN-CONTAINING PROTEIN-RELATED"/>
    <property type="match status" value="1"/>
</dbReference>
<evidence type="ECO:0000313" key="2">
    <source>
        <dbReference type="EMBL" id="KAF7189558.1"/>
    </source>
</evidence>
<dbReference type="SMART" id="SM00225">
    <property type="entry name" value="BTB"/>
    <property type="match status" value="1"/>
</dbReference>
<sequence>MKLWPSATAASQLPPELSFVLLLFSADPSIVGDIIFKMAAKTEEADEVAMPAALNPLVGSIAKLFHSHEYNDLVIKCEGHSHEWRTHKLIVCAYSDVLAAALDRGAQLEQKPEKNEIKLDDDPQVIEAMLYYMYKLDYGDFSNSPEHVSAIVMDVKMFTIADKYNIKTLMDLAAEKFEVRCKEQWRKAGFADAIKEVYTAAPNHDDRLKRTIVDTVREHAVELFDNHGDVSGDFEHTARDVAEFGVDLSKSLATEGMRGMRTYKCPSNGEIFRMSTPTPKTFACPKGCYSAQAESWWNAHIQR</sequence>
<keyword evidence="3" id="KW-1185">Reference proteome</keyword>
<evidence type="ECO:0000313" key="3">
    <source>
        <dbReference type="Proteomes" id="UP000660729"/>
    </source>
</evidence>
<dbReference type="PROSITE" id="PS50097">
    <property type="entry name" value="BTB"/>
    <property type="match status" value="1"/>
</dbReference>
<dbReference type="Gene3D" id="3.30.710.10">
    <property type="entry name" value="Potassium Channel Kv1.1, Chain A"/>
    <property type="match status" value="1"/>
</dbReference>